<dbReference type="EMBL" id="CP017781">
    <property type="protein sequence ID" value="AOZ69741.1"/>
    <property type="molecule type" value="Genomic_DNA"/>
</dbReference>
<dbReference type="AlphaFoldDB" id="A0A1D9MD14"/>
<sequence length="117" mass="13051">MERHHRRGLRRLDQRGDSLRDIGALLLGAKLEPGERHHRPGALILQDLLHAADRKPLFMQQFLDAAEEHDIIGAVIAPPARALHRLDLGKAAFPESQHMGGRFQQVGDLGNRAECFG</sequence>
<dbReference type="KEGG" id="rhp:LPB142_10765"/>
<organism evidence="1 2">
    <name type="scientific">Rhodobacter xanthinilyticus</name>
    <dbReference type="NCBI Taxonomy" id="1850250"/>
    <lineage>
        <taxon>Bacteria</taxon>
        <taxon>Pseudomonadati</taxon>
        <taxon>Pseudomonadota</taxon>
        <taxon>Alphaproteobacteria</taxon>
        <taxon>Rhodobacterales</taxon>
        <taxon>Rhodobacter group</taxon>
        <taxon>Rhodobacter</taxon>
    </lineage>
</organism>
<keyword evidence="2" id="KW-1185">Reference proteome</keyword>
<name>A0A1D9MD14_9RHOB</name>
<dbReference type="Proteomes" id="UP000176562">
    <property type="component" value="Chromosome"/>
</dbReference>
<proteinExistence type="predicted"/>
<evidence type="ECO:0000313" key="1">
    <source>
        <dbReference type="EMBL" id="AOZ69741.1"/>
    </source>
</evidence>
<accession>A0A1D9MD14</accession>
<protein>
    <submittedName>
        <fullName evidence="1">Uncharacterized protein</fullName>
    </submittedName>
</protein>
<evidence type="ECO:0000313" key="2">
    <source>
        <dbReference type="Proteomes" id="UP000176562"/>
    </source>
</evidence>
<reference evidence="1 2" key="1">
    <citation type="submission" date="2016-10" db="EMBL/GenBank/DDBJ databases">
        <title>Rhodobacter sp. LPB0142, isolated from sea water.</title>
        <authorList>
            <person name="Kim E."/>
            <person name="Yi H."/>
        </authorList>
    </citation>
    <scope>NUCLEOTIDE SEQUENCE [LARGE SCALE GENOMIC DNA]</scope>
    <source>
        <strain evidence="1 2">LPB0142</strain>
    </source>
</reference>
<gene>
    <name evidence="1" type="ORF">LPB142_10765</name>
</gene>